<evidence type="ECO:0000259" key="1">
    <source>
        <dbReference type="Pfam" id="PF13577"/>
    </source>
</evidence>
<gene>
    <name evidence="2" type="ORF">EAH80_14930</name>
</gene>
<dbReference type="InterPro" id="IPR037401">
    <property type="entry name" value="SnoaL-like"/>
</dbReference>
<accession>A0A502E7F4</accession>
<comment type="caution">
    <text evidence="2">The sequence shown here is derived from an EMBL/GenBank/DDBJ whole genome shotgun (WGS) entry which is preliminary data.</text>
</comment>
<evidence type="ECO:0000313" key="3">
    <source>
        <dbReference type="Proteomes" id="UP000320095"/>
    </source>
</evidence>
<proteinExistence type="predicted"/>
<sequence length="168" mass="18699">MDRDELAELKVRLCRLEDESAINRLIMSYGPAADAGLTTVAGQLWSSDGEYDWDANGTPYAGSAGVDAMLQGNRHQSLINAGIGHFAGPLLIDLDGDSATALNYSMIMRREGERFYLWRVSAVRWDLTRSESGWRVRRRTNRLLDETGVGRQLFGDALNELFVEAVDT</sequence>
<dbReference type="EMBL" id="RCZG01000005">
    <property type="protein sequence ID" value="TPG33573.1"/>
    <property type="molecule type" value="Genomic_DNA"/>
</dbReference>
<keyword evidence="3" id="KW-1185">Reference proteome</keyword>
<dbReference type="RefSeq" id="WP_140692171.1">
    <property type="nucleotide sequence ID" value="NZ_RCZG01000005.1"/>
</dbReference>
<dbReference type="OrthoDB" id="8225471at2"/>
<organism evidence="2 3">
    <name type="scientific">Mycolicibacterium hodleri</name>
    <dbReference type="NCBI Taxonomy" id="49897"/>
    <lineage>
        <taxon>Bacteria</taxon>
        <taxon>Bacillati</taxon>
        <taxon>Actinomycetota</taxon>
        <taxon>Actinomycetes</taxon>
        <taxon>Mycobacteriales</taxon>
        <taxon>Mycobacteriaceae</taxon>
        <taxon>Mycolicibacterium</taxon>
    </lineage>
</organism>
<dbReference type="SUPFAM" id="SSF54427">
    <property type="entry name" value="NTF2-like"/>
    <property type="match status" value="1"/>
</dbReference>
<dbReference type="AlphaFoldDB" id="A0A502E7F4"/>
<reference evidence="2 3" key="1">
    <citation type="journal article" date="2019" name="Environ. Microbiol.">
        <title>Species interactions and distinct microbial communities in high Arctic permafrost affected cryosols are associated with the CH4 and CO2 gas fluxes.</title>
        <authorList>
            <person name="Altshuler I."/>
            <person name="Hamel J."/>
            <person name="Turney S."/>
            <person name="Magnuson E."/>
            <person name="Levesque R."/>
            <person name="Greer C."/>
            <person name="Whyte L.G."/>
        </authorList>
    </citation>
    <scope>NUCLEOTIDE SEQUENCE [LARGE SCALE GENOMIC DNA]</scope>
    <source>
        <strain evidence="2 3">S5.20</strain>
    </source>
</reference>
<dbReference type="InterPro" id="IPR032710">
    <property type="entry name" value="NTF2-like_dom_sf"/>
</dbReference>
<evidence type="ECO:0000313" key="2">
    <source>
        <dbReference type="EMBL" id="TPG33573.1"/>
    </source>
</evidence>
<name>A0A502E7F4_9MYCO</name>
<feature type="domain" description="SnoaL-like" evidence="1">
    <location>
        <begin position="15"/>
        <end position="140"/>
    </location>
</feature>
<dbReference type="Proteomes" id="UP000320095">
    <property type="component" value="Unassembled WGS sequence"/>
</dbReference>
<dbReference type="Pfam" id="PF13577">
    <property type="entry name" value="SnoaL_4"/>
    <property type="match status" value="1"/>
</dbReference>
<dbReference type="Gene3D" id="3.10.450.50">
    <property type="match status" value="1"/>
</dbReference>
<protein>
    <submittedName>
        <fullName evidence="2">Nuclear transport factor 2 family protein</fullName>
    </submittedName>
</protein>